<dbReference type="InterPro" id="IPR045090">
    <property type="entry name" value="Pept_M3A_M3B"/>
</dbReference>
<evidence type="ECO:0000259" key="8">
    <source>
        <dbReference type="Pfam" id="PF01432"/>
    </source>
</evidence>
<dbReference type="InterPro" id="IPR024080">
    <property type="entry name" value="Neurolysin/TOP_N"/>
</dbReference>
<proteinExistence type="inferred from homology"/>
<keyword evidence="2 7" id="KW-0645">Protease</keyword>
<reference evidence="9 10" key="1">
    <citation type="submission" date="2019-11" db="EMBL/GenBank/DDBJ databases">
        <title>Description of Pedobacter sp. LMG 31462T.</title>
        <authorList>
            <person name="Carlier A."/>
            <person name="Qi S."/>
            <person name="Vandamme P."/>
        </authorList>
    </citation>
    <scope>NUCLEOTIDE SEQUENCE [LARGE SCALE GENOMIC DNA]</scope>
    <source>
        <strain evidence="9 10">LMG 31462</strain>
    </source>
</reference>
<accession>A0ABR6F096</accession>
<dbReference type="Gene3D" id="3.40.390.10">
    <property type="entry name" value="Collagenase (Catalytic Domain)"/>
    <property type="match status" value="1"/>
</dbReference>
<dbReference type="CDD" id="cd06456">
    <property type="entry name" value="M3A_DCP"/>
    <property type="match status" value="1"/>
</dbReference>
<dbReference type="EMBL" id="WNXC01000005">
    <property type="protein sequence ID" value="MBB2150118.1"/>
    <property type="molecule type" value="Genomic_DNA"/>
</dbReference>
<dbReference type="InterPro" id="IPR001567">
    <property type="entry name" value="Pept_M3A_M3B_dom"/>
</dbReference>
<keyword evidence="6 7" id="KW-0482">Metalloprotease</keyword>
<dbReference type="Proteomes" id="UP000636110">
    <property type="component" value="Unassembled WGS sequence"/>
</dbReference>
<comment type="cofactor">
    <cofactor evidence="7">
        <name>Zn(2+)</name>
        <dbReference type="ChEBI" id="CHEBI:29105"/>
    </cofactor>
    <text evidence="7">Binds 1 zinc ion.</text>
</comment>
<evidence type="ECO:0000256" key="3">
    <source>
        <dbReference type="ARBA" id="ARBA00022723"/>
    </source>
</evidence>
<keyword evidence="10" id="KW-1185">Reference proteome</keyword>
<dbReference type="SUPFAM" id="SSF55486">
    <property type="entry name" value="Metalloproteases ('zincins'), catalytic domain"/>
    <property type="match status" value="1"/>
</dbReference>
<dbReference type="Pfam" id="PF01432">
    <property type="entry name" value="Peptidase_M3"/>
    <property type="match status" value="1"/>
</dbReference>
<organism evidence="9 10">
    <name type="scientific">Pedobacter gandavensis</name>
    <dbReference type="NCBI Taxonomy" id="2679963"/>
    <lineage>
        <taxon>Bacteria</taxon>
        <taxon>Pseudomonadati</taxon>
        <taxon>Bacteroidota</taxon>
        <taxon>Sphingobacteriia</taxon>
        <taxon>Sphingobacteriales</taxon>
        <taxon>Sphingobacteriaceae</taxon>
        <taxon>Pedobacter</taxon>
    </lineage>
</organism>
<dbReference type="InterPro" id="IPR024077">
    <property type="entry name" value="Neurolysin/TOP_dom2"/>
</dbReference>
<evidence type="ECO:0000256" key="5">
    <source>
        <dbReference type="ARBA" id="ARBA00022833"/>
    </source>
</evidence>
<dbReference type="Gene3D" id="1.10.1370.10">
    <property type="entry name" value="Neurolysin, domain 3"/>
    <property type="match status" value="1"/>
</dbReference>
<dbReference type="Gene3D" id="1.20.1050.40">
    <property type="entry name" value="Endopeptidase. Chain P, domain 1"/>
    <property type="match status" value="1"/>
</dbReference>
<evidence type="ECO:0000313" key="9">
    <source>
        <dbReference type="EMBL" id="MBB2150118.1"/>
    </source>
</evidence>
<evidence type="ECO:0000256" key="2">
    <source>
        <dbReference type="ARBA" id="ARBA00022670"/>
    </source>
</evidence>
<evidence type="ECO:0000313" key="10">
    <source>
        <dbReference type="Proteomes" id="UP000636110"/>
    </source>
</evidence>
<keyword evidence="5 7" id="KW-0862">Zinc</keyword>
<protein>
    <submittedName>
        <fullName evidence="9">Peptidase M3</fullName>
    </submittedName>
</protein>
<dbReference type="InterPro" id="IPR034005">
    <property type="entry name" value="M3A_DCP"/>
</dbReference>
<evidence type="ECO:0000256" key="4">
    <source>
        <dbReference type="ARBA" id="ARBA00022801"/>
    </source>
</evidence>
<comment type="similarity">
    <text evidence="1 7">Belongs to the peptidase M3 family.</text>
</comment>
<feature type="domain" description="Peptidase M3A/M3B catalytic" evidence="8">
    <location>
        <begin position="254"/>
        <end position="703"/>
    </location>
</feature>
<keyword evidence="4 7" id="KW-0378">Hydrolase</keyword>
<comment type="caution">
    <text evidence="9">The sequence shown here is derived from an EMBL/GenBank/DDBJ whole genome shotgun (WGS) entry which is preliminary data.</text>
</comment>
<dbReference type="InterPro" id="IPR024079">
    <property type="entry name" value="MetalloPept_cat_dom_sf"/>
</dbReference>
<evidence type="ECO:0000256" key="1">
    <source>
        <dbReference type="ARBA" id="ARBA00006040"/>
    </source>
</evidence>
<evidence type="ECO:0000256" key="6">
    <source>
        <dbReference type="ARBA" id="ARBA00023049"/>
    </source>
</evidence>
<dbReference type="RefSeq" id="WP_182958686.1">
    <property type="nucleotide sequence ID" value="NZ_WNXC01000005.1"/>
</dbReference>
<sequence>MNLKKGISSMLLVCGMLLVTDKTVMGQSTNPFMETYNTPYGVPPFNKITNAHFVPAFQEGMKQQQQAVAAIYKQRSVPTFVNTVVALEESGRLLSKVSTVFFNLSSANTSPELEKIAQQMAPELSKHSDDIYLNSELFKRVKTVYDKRNSSKLNAEQQRLLEKTYKSFVRSGANLNAAQQQQMRAINKEFSLLTLNFGQHLLAEVNAYELLIDKPADLAGLPESVKAAAAASAKQAGKDGKWRFTLHTPSVTPFLQYSENRALREKMYNAYINRANHDDENDNKKIISRIVALRAEKAALLGYNSHADFVLEESMAKSPKEAYDLLNGLWDAALPVAKQEAVEMQKVMDKEGRNEKLEAWDWAHYADKVRKERYNYDAEALRPYFHIDNVREGFFKVVNKLYGITFTLLPEVPVYHKDVSAYQVKEADGTHIGVIYMDFFTRSSKRGGAWMTSYATQSYENGKRVAPVVSIVCNFSGPNGDEPALFTADEVTTFYHEMGHALHGLLSNVKYRSLAGTSVPRDFVELPSQVMEHFAFEPEVLQFYAKHYKTGAIVPQELIDRMKNASKFNQGFETVEYLAASLLDMGFHTVPAGKEVNATEFESSEMNKYGLIKQIAPRYRSTYFQHIFASGYSAGYYSYIWSAVLDSDAFAAFKESGNIFNPEVANSFRKNVLEKGGTVEPMDLYKAFRGKEPNMKYLLKDRGLDKAL</sequence>
<gene>
    <name evidence="9" type="ORF">GM920_14545</name>
</gene>
<dbReference type="PANTHER" id="PTHR43660:SF1">
    <property type="entry name" value="DIPEPTIDYL CARBOXYPEPTIDASE"/>
    <property type="match status" value="1"/>
</dbReference>
<evidence type="ECO:0000256" key="7">
    <source>
        <dbReference type="RuleBase" id="RU003435"/>
    </source>
</evidence>
<keyword evidence="3 7" id="KW-0479">Metal-binding</keyword>
<dbReference type="PANTHER" id="PTHR43660">
    <property type="entry name" value="DIPEPTIDYL CARBOXYPEPTIDASE"/>
    <property type="match status" value="1"/>
</dbReference>
<name>A0ABR6F096_9SPHI</name>